<dbReference type="InterPro" id="IPR014756">
    <property type="entry name" value="Ig_E-set"/>
</dbReference>
<reference evidence="6 7" key="1">
    <citation type="submission" date="2016-12" db="EMBL/GenBank/DDBJ databases">
        <title>Trade-off between light-utilization and light-protection in marine flavobacteria.</title>
        <authorList>
            <person name="Kumagai Y."/>
            <person name="Yoshizawa S."/>
            <person name="Kogure K."/>
            <person name="Iwasaki W."/>
        </authorList>
    </citation>
    <scope>NUCLEOTIDE SEQUENCE [LARGE SCALE GENOMIC DNA]</scope>
    <source>
        <strain evidence="6 7">KCTC 22729</strain>
    </source>
</reference>
<dbReference type="PANTHER" id="PTHR46343:SF2">
    <property type="entry name" value="SUSHI_VON WILLEBRAND FACTOR TYPE A_EGF_PENTRAXIN DOMAIN-CONTAINING 1"/>
    <property type="match status" value="1"/>
</dbReference>
<sequence length="1558" mass="162655">MKIKIHSNTVGKKIFFIAIHFMFLSILGQTSRPSINDFNPKTTFIGDIIEITGANFNQNAQKNSVFFGATKGEVMTASFGKLTVKVPVGATNSPISITNLDNNLTAYSKQTFNGIFCESVVDATTYQDSTPYTLPISYGAYNMEYADLNLDGKAEVISMGTGGVSIAVNNSTPGNLNFTALNIAGGGSSVAIADMDGDGFLDIVTNTRIYPNTTATPGGTLTFGPSITYTQVSSYQITVADINQDGKVDIIGSSNYLKVGLNTSTGPGNFGISTSQVGTTGYQTGNVTGARASDIDGDGKADFFGSVGNSNQGVSFRNITPAGSSTPQFETMETWGSDNPNEAGVGTYPYRLVMTDFDKDGKMDFASPNFNGNTSIAVWRNSSVPGNVSFDLVYNKLSPASNYRIGFGDANGDGYPDIITRSSGSSAFSVYINRSKDVQNSVKFDDRIDYTDNRGGEISGIVVGDMDGDFIPDIALSGTSSRSIRIFVNKSVGTDNTPPNAITRDIIVGLGTDGTVTITPQMVDNGSSDACGLDTLVLDKTVFTCNDVGDNTVTLTVRDRAGNISTATAIVTIKQAAIITQGQSTVCSGGTVELNANEGDSYQWFKNGIAIDGAVNRVYIASVTGAYSVQVTNSGGCSGTSLETQVTVNENPSIEVLPNGTAYLCSGTVELKAAESSLYQWIKDGTDIPDATLRTFKPTTVGNYQVRITDLFGCSAISDIIVVSNDTAPEVGVVHESNNFVSGTTKQVGTISKSSTSTFSYTISNTGLNSLRVSGATFSGTGAEFLSIPNTTFPIDIPQGQSVEITLNIIPTKSGTYQSSMQLVTNDCDEQYIDAVFSYQVPDVSNPTITTLTHNNLTSTTVSLSANVTSDGGATVTSRGFYYGTSPNPSTNLTTVVGTTGIMNASITGLAQNTQYYYNAFATNSNGTTLTSDGTFTTPFAPLVCAEIQNRNNGNNTGVCAGVGGNPVAPNFVNTPYAVIPTTPKTGNITFKWATGTEPLNPPAISNVWIDGFSTNTQVGPASPYSISGQSTLATYCFYGVNLPSRGNYTLEFVDPQTGTVLGRCTFTGSSNVGTDEPPLQTNVAPVITGPSSNTGATATLSMFEGLTSVHNYTANEIVTWSITGGANQALFSIDASTGALTFITAPVFGENNTYEVTITATDEQGAPTSQTLTITILNDLDPTITAITNIVACADQSISNVSFTISDDITTADNLVITAVSNNQNIVTNNSINITGTGGTKNISFTPVTGSSGTVTITISVTDELNQTSTTTFEVVFDIIAPVALAKDITIQLDGNGVATILPSQIDNGSTDNCEIKSISVSPNTFNGTNLANGGLNTVVLTVEDKGGNIATANAVVTIEDLIFPVVSSTDSPNDPSVDNYACDSVHNFIAGPSSCVALVSIAKPIWSDNVGIVSRTQSANNNVALTNLGDIILGNFPVGTTVVTFTATDSSGNTTSCNVTIVVTDTQLPVITNCPTDITVNNQPGSCSTLVNLITPTAGDNCTVSSVTYQTSGATILNGNDFPNVLTLNVGITNIVYTVSDASGNTIQCSYNVTVN</sequence>
<evidence type="ECO:0000256" key="1">
    <source>
        <dbReference type="ARBA" id="ARBA00022729"/>
    </source>
</evidence>
<dbReference type="PROSITE" id="PS50853">
    <property type="entry name" value="FN3"/>
    <property type="match status" value="1"/>
</dbReference>
<dbReference type="PROSITE" id="PS50268">
    <property type="entry name" value="CADHERIN_2"/>
    <property type="match status" value="1"/>
</dbReference>
<dbReference type="CDD" id="cd11304">
    <property type="entry name" value="Cadherin_repeat"/>
    <property type="match status" value="1"/>
</dbReference>
<gene>
    <name evidence="6" type="ORF">BTO13_12000</name>
</gene>
<dbReference type="RefSeq" id="WP_170039593.1">
    <property type="nucleotide sequence ID" value="NZ_MSCL01000001.1"/>
</dbReference>
<dbReference type="SUPFAM" id="SSF69318">
    <property type="entry name" value="Integrin alpha N-terminal domain"/>
    <property type="match status" value="1"/>
</dbReference>
<feature type="non-terminal residue" evidence="6">
    <location>
        <position position="1558"/>
    </location>
</feature>
<dbReference type="Gene3D" id="2.60.40.60">
    <property type="entry name" value="Cadherins"/>
    <property type="match status" value="1"/>
</dbReference>
<evidence type="ECO:0000256" key="2">
    <source>
        <dbReference type="ARBA" id="ARBA00022737"/>
    </source>
</evidence>
<dbReference type="Gene3D" id="2.130.10.130">
    <property type="entry name" value="Integrin alpha, N-terminal"/>
    <property type="match status" value="1"/>
</dbReference>
<dbReference type="SUPFAM" id="SSF49313">
    <property type="entry name" value="Cadherin-like"/>
    <property type="match status" value="1"/>
</dbReference>
<dbReference type="InterPro" id="IPR013783">
    <property type="entry name" value="Ig-like_fold"/>
</dbReference>
<protein>
    <recommendedName>
        <fullName evidence="8">HYR domain-containing protein</fullName>
    </recommendedName>
</protein>
<keyword evidence="2" id="KW-0677">Repeat</keyword>
<evidence type="ECO:0000313" key="7">
    <source>
        <dbReference type="Proteomes" id="UP000237608"/>
    </source>
</evidence>
<organism evidence="6 7">
    <name type="scientific">Polaribacter gangjinensis</name>
    <dbReference type="NCBI Taxonomy" id="574710"/>
    <lineage>
        <taxon>Bacteria</taxon>
        <taxon>Pseudomonadati</taxon>
        <taxon>Bacteroidota</taxon>
        <taxon>Flavobacteriia</taxon>
        <taxon>Flavobacteriales</taxon>
        <taxon>Flavobacteriaceae</taxon>
    </lineage>
</organism>
<dbReference type="Pfam" id="PF02494">
    <property type="entry name" value="HYR"/>
    <property type="match status" value="2"/>
</dbReference>
<feature type="domain" description="Fibronectin type-III" evidence="5">
    <location>
        <begin position="843"/>
        <end position="948"/>
    </location>
</feature>
<evidence type="ECO:0008006" key="8">
    <source>
        <dbReference type="Google" id="ProtNLM"/>
    </source>
</evidence>
<keyword evidence="7" id="KW-1185">Reference proteome</keyword>
<evidence type="ECO:0000259" key="5">
    <source>
        <dbReference type="PROSITE" id="PS50853"/>
    </source>
</evidence>
<dbReference type="PROSITE" id="PS50825">
    <property type="entry name" value="HYR"/>
    <property type="match status" value="1"/>
</dbReference>
<evidence type="ECO:0000259" key="3">
    <source>
        <dbReference type="PROSITE" id="PS50268"/>
    </source>
</evidence>
<dbReference type="GO" id="GO:0007156">
    <property type="term" value="P:homophilic cell adhesion via plasma membrane adhesion molecules"/>
    <property type="evidence" value="ECO:0007669"/>
    <property type="project" value="InterPro"/>
</dbReference>
<evidence type="ECO:0000313" key="6">
    <source>
        <dbReference type="EMBL" id="PQJ75900.1"/>
    </source>
</evidence>
<dbReference type="InterPro" id="IPR015919">
    <property type="entry name" value="Cadherin-like_sf"/>
</dbReference>
<feature type="domain" description="Cadherin" evidence="3">
    <location>
        <begin position="1112"/>
        <end position="1185"/>
    </location>
</feature>
<dbReference type="InterPro" id="IPR013517">
    <property type="entry name" value="FG-GAP"/>
</dbReference>
<keyword evidence="1" id="KW-0732">Signal</keyword>
<dbReference type="GO" id="GO:0016020">
    <property type="term" value="C:membrane"/>
    <property type="evidence" value="ECO:0007669"/>
    <property type="project" value="InterPro"/>
</dbReference>
<dbReference type="InterPro" id="IPR003961">
    <property type="entry name" value="FN3_dom"/>
</dbReference>
<dbReference type="InterPro" id="IPR043555">
    <property type="entry name" value="SRPX-like"/>
</dbReference>
<comment type="caution">
    <text evidence="6">The sequence shown here is derived from an EMBL/GenBank/DDBJ whole genome shotgun (WGS) entry which is preliminary data.</text>
</comment>
<dbReference type="GO" id="GO:0005509">
    <property type="term" value="F:calcium ion binding"/>
    <property type="evidence" value="ECO:0007669"/>
    <property type="project" value="InterPro"/>
</dbReference>
<dbReference type="Proteomes" id="UP000237608">
    <property type="component" value="Unassembled WGS sequence"/>
</dbReference>
<dbReference type="PANTHER" id="PTHR46343">
    <property type="entry name" value="HYR DOMAIN-CONTAINING PROTEIN"/>
    <property type="match status" value="1"/>
</dbReference>
<proteinExistence type="predicted"/>
<name>A0A2S7WE50_9FLAO</name>
<dbReference type="InterPro" id="IPR028994">
    <property type="entry name" value="Integrin_alpha_N"/>
</dbReference>
<dbReference type="InterPro" id="IPR002126">
    <property type="entry name" value="Cadherin-like_dom"/>
</dbReference>
<dbReference type="SUPFAM" id="SSF81296">
    <property type="entry name" value="E set domains"/>
    <property type="match status" value="1"/>
</dbReference>
<evidence type="ECO:0000259" key="4">
    <source>
        <dbReference type="PROSITE" id="PS50825"/>
    </source>
</evidence>
<dbReference type="EMBL" id="MSCL01000001">
    <property type="protein sequence ID" value="PQJ75900.1"/>
    <property type="molecule type" value="Genomic_DNA"/>
</dbReference>
<dbReference type="Pfam" id="PF13517">
    <property type="entry name" value="FG-GAP_3"/>
    <property type="match status" value="3"/>
</dbReference>
<feature type="domain" description="HYR" evidence="4">
    <location>
        <begin position="1466"/>
        <end position="1558"/>
    </location>
</feature>
<dbReference type="Gene3D" id="2.60.40.10">
    <property type="entry name" value="Immunoglobulins"/>
    <property type="match status" value="3"/>
</dbReference>
<dbReference type="InterPro" id="IPR003410">
    <property type="entry name" value="HYR_dom"/>
</dbReference>
<accession>A0A2S7WE50</accession>